<sequence>MWRDEIMKKGISKFFRKLKRAIRRFFRRKILRKGVKRTYTDAERLAWYIYKFSSSCGAFKENPTKENLEMLKKTTTQLNERLGIELNGILEIAEKYLQNPCTDLKISLNEKARDLIMEIMEKGLVKEEEIEEGDD</sequence>
<proteinExistence type="predicted"/>
<organism evidence="1 2">
    <name type="scientific">Candidatus Methanodesulfokora washburnensis</name>
    <dbReference type="NCBI Taxonomy" id="2478471"/>
    <lineage>
        <taxon>Archaea</taxon>
        <taxon>Thermoproteota</taxon>
        <taxon>Candidatus Korarchaeia</taxon>
        <taxon>Candidatus Korarchaeia incertae sedis</taxon>
        <taxon>Candidatus Methanodesulfokora</taxon>
    </lineage>
</organism>
<keyword evidence="2" id="KW-1185">Reference proteome</keyword>
<dbReference type="EMBL" id="RCOS01000134">
    <property type="protein sequence ID" value="RSN72927.1"/>
    <property type="molecule type" value="Genomic_DNA"/>
</dbReference>
<gene>
    <name evidence="1" type="ORF">D6D85_11915</name>
</gene>
<reference evidence="1 2" key="1">
    <citation type="submission" date="2018-10" db="EMBL/GenBank/DDBJ databases">
        <title>Co-occurring genomic capacity for anaerobic methane metabolism and dissimilatory sulfite reduction discovered in the Korarchaeota.</title>
        <authorList>
            <person name="Mckay L.J."/>
            <person name="Dlakic M."/>
            <person name="Fields M.W."/>
            <person name="Delmont T.O."/>
            <person name="Eren A.M."/>
            <person name="Jay Z.J."/>
            <person name="Klingelsmith K.B."/>
            <person name="Rusch D.B."/>
            <person name="Inskeep W.P."/>
        </authorList>
    </citation>
    <scope>NUCLEOTIDE SEQUENCE [LARGE SCALE GENOMIC DNA]</scope>
    <source>
        <strain evidence="1 2">MDKW</strain>
    </source>
</reference>
<accession>A0A3R9RLH0</accession>
<dbReference type="AlphaFoldDB" id="A0A3R9RLH0"/>
<name>A0A3R9RLH0_9CREN</name>
<evidence type="ECO:0000313" key="1">
    <source>
        <dbReference type="EMBL" id="RSN72927.1"/>
    </source>
</evidence>
<comment type="caution">
    <text evidence="1">The sequence shown here is derived from an EMBL/GenBank/DDBJ whole genome shotgun (WGS) entry which is preliminary data.</text>
</comment>
<protein>
    <submittedName>
        <fullName evidence="1">Uncharacterized protein</fullName>
    </submittedName>
</protein>
<evidence type="ECO:0000313" key="2">
    <source>
        <dbReference type="Proteomes" id="UP000277582"/>
    </source>
</evidence>
<dbReference type="Proteomes" id="UP000277582">
    <property type="component" value="Unassembled WGS sequence"/>
</dbReference>